<dbReference type="InterPro" id="IPR029688">
    <property type="entry name" value="ICR"/>
</dbReference>
<dbReference type="InterPro" id="IPR015120">
    <property type="entry name" value="Siah-Interact_N"/>
</dbReference>
<dbReference type="PANTHER" id="PTHR34224:SF2">
    <property type="entry name" value="INTERACTOR OF CONSTITUTIVE ACTIVE ROPS 4"/>
    <property type="match status" value="1"/>
</dbReference>
<dbReference type="Proteomes" id="UP000797356">
    <property type="component" value="Chromosome 14"/>
</dbReference>
<feature type="domain" description="Siah interacting protein N-terminal" evidence="5">
    <location>
        <begin position="337"/>
        <end position="397"/>
    </location>
</feature>
<dbReference type="AlphaFoldDB" id="A0A8K0IW23"/>
<evidence type="ECO:0000313" key="6">
    <source>
        <dbReference type="EMBL" id="KAG1367924.1"/>
    </source>
</evidence>
<dbReference type="EMBL" id="CM017885">
    <property type="protein sequence ID" value="KAG1367924.1"/>
    <property type="molecule type" value="Genomic_DNA"/>
</dbReference>
<name>A0A8K0IW23_COCNU</name>
<evidence type="ECO:0000256" key="3">
    <source>
        <dbReference type="SAM" id="Coils"/>
    </source>
</evidence>
<proteinExistence type="inferred from homology"/>
<keyword evidence="2 3" id="KW-0175">Coiled coil</keyword>
<feature type="region of interest" description="Disordered" evidence="4">
    <location>
        <begin position="166"/>
        <end position="228"/>
    </location>
</feature>
<dbReference type="SUPFAM" id="SSF140106">
    <property type="entry name" value="Calcyclin-binding protein-like"/>
    <property type="match status" value="1"/>
</dbReference>
<dbReference type="InterPro" id="IPR037201">
    <property type="entry name" value="CacyBP_N"/>
</dbReference>
<reference evidence="6" key="2">
    <citation type="submission" date="2019-07" db="EMBL/GenBank/DDBJ databases">
        <authorList>
            <person name="Yang Y."/>
            <person name="Bocs S."/>
            <person name="Baudouin L."/>
        </authorList>
    </citation>
    <scope>NUCLEOTIDE SEQUENCE</scope>
    <source>
        <tissue evidence="6">Spear leaf of Hainan Tall coconut</tissue>
    </source>
</reference>
<keyword evidence="7" id="KW-1185">Reference proteome</keyword>
<feature type="compositionally biased region" description="Basic and acidic residues" evidence="4">
    <location>
        <begin position="128"/>
        <end position="141"/>
    </location>
</feature>
<evidence type="ECO:0000259" key="5">
    <source>
        <dbReference type="Pfam" id="PF09032"/>
    </source>
</evidence>
<accession>A0A8K0IW23</accession>
<feature type="compositionally biased region" description="Basic and acidic residues" evidence="4">
    <location>
        <begin position="27"/>
        <end position="40"/>
    </location>
</feature>
<comment type="caution">
    <text evidence="6">The sequence shown here is derived from an EMBL/GenBank/DDBJ whole genome shotgun (WGS) entry which is preliminary data.</text>
</comment>
<organism evidence="6 7">
    <name type="scientific">Cocos nucifera</name>
    <name type="common">Coconut palm</name>
    <dbReference type="NCBI Taxonomy" id="13894"/>
    <lineage>
        <taxon>Eukaryota</taxon>
        <taxon>Viridiplantae</taxon>
        <taxon>Streptophyta</taxon>
        <taxon>Embryophyta</taxon>
        <taxon>Tracheophyta</taxon>
        <taxon>Spermatophyta</taxon>
        <taxon>Magnoliopsida</taxon>
        <taxon>Liliopsida</taxon>
        <taxon>Arecaceae</taxon>
        <taxon>Arecoideae</taxon>
        <taxon>Cocoseae</taxon>
        <taxon>Attaleinae</taxon>
        <taxon>Cocos</taxon>
    </lineage>
</organism>
<dbReference type="PANTHER" id="PTHR34224">
    <property type="entry name" value="INTERACTOR OF CONSTITUTIVE ACTIVE ROPS 2, CHLOROPLASTIC-RELATED"/>
    <property type="match status" value="1"/>
</dbReference>
<feature type="coiled-coil region" evidence="3">
    <location>
        <begin position="230"/>
        <end position="327"/>
    </location>
</feature>
<dbReference type="OrthoDB" id="782896at2759"/>
<gene>
    <name evidence="6" type="ORF">COCNU_14G003920</name>
</gene>
<sequence length="473" mass="53341">MSQRQSPRTPLHLKATACSEANGVHRHSVDRSPKLEDGRSPRSTHHEKKRGTRVADLETKFRRAQEELKKLREQLASTESAKKEAQEALEEAKKRIPAVATTPQNLDEEKPPLPSKEETETAGPCLDSLEKSEQKVERELPEPGSEGESINPTAADVFEGVWPAPVPAETIKTDNEVGNYNEKEGKEKEEEEAKAMDEKKDGETEMTATEKTELEEEENKPTELAESPEVLELKAKLLDKEKELENLLAENERLKKKAEEVSENAMAAARAQEEKLGSVEEELKESQAKVERLGEQLETLEETRAALEAEMKRLRELRRERRRRRRRRRIGAMAEEQQLRLDLEELRHLESIAKRPRVHSLLSSEIRNLDARLSQVTAAVAAAAQPAASAEKAPAAASDLNYVTVGSFSWDQDNDKIKDGMLYVPAIGMMDVQFALIHFSTHSISICEMVPILAPEWCDAPPSHWHLKPRFDT</sequence>
<evidence type="ECO:0000256" key="1">
    <source>
        <dbReference type="ARBA" id="ARBA00009778"/>
    </source>
</evidence>
<feature type="compositionally biased region" description="Basic and acidic residues" evidence="4">
    <location>
        <begin position="107"/>
        <end position="119"/>
    </location>
</feature>
<feature type="region of interest" description="Disordered" evidence="4">
    <location>
        <begin position="1"/>
        <end position="153"/>
    </location>
</feature>
<comment type="similarity">
    <text evidence="1">Belongs to the ICR family.</text>
</comment>
<feature type="compositionally biased region" description="Basic residues" evidence="4">
    <location>
        <begin position="42"/>
        <end position="52"/>
    </location>
</feature>
<protein>
    <submittedName>
        <fullName evidence="6">Putative interactor of constitutive active ROPs 1</fullName>
    </submittedName>
</protein>
<feature type="compositionally biased region" description="Basic and acidic residues" evidence="4">
    <location>
        <begin position="80"/>
        <end position="94"/>
    </location>
</feature>
<reference evidence="6" key="1">
    <citation type="journal article" date="2017" name="Gigascience">
        <title>The genome draft of coconut (Cocos nucifera).</title>
        <authorList>
            <person name="Xiao Y."/>
            <person name="Xu P."/>
            <person name="Fan H."/>
            <person name="Baudouin L."/>
            <person name="Xia W."/>
            <person name="Bocs S."/>
            <person name="Xu J."/>
            <person name="Li Q."/>
            <person name="Guo A."/>
            <person name="Zhou L."/>
            <person name="Li J."/>
            <person name="Wu Y."/>
            <person name="Ma Z."/>
            <person name="Armero A."/>
            <person name="Issali A.E."/>
            <person name="Liu N."/>
            <person name="Peng M."/>
            <person name="Yang Y."/>
        </authorList>
    </citation>
    <scope>NUCLEOTIDE SEQUENCE</scope>
    <source>
        <tissue evidence="6">Spear leaf of Hainan Tall coconut</tissue>
    </source>
</reference>
<feature type="compositionally biased region" description="Basic and acidic residues" evidence="4">
    <location>
        <begin position="53"/>
        <end position="73"/>
    </location>
</feature>
<evidence type="ECO:0000256" key="4">
    <source>
        <dbReference type="SAM" id="MobiDB-lite"/>
    </source>
</evidence>
<feature type="compositionally biased region" description="Basic and acidic residues" evidence="4">
    <location>
        <begin position="171"/>
        <end position="212"/>
    </location>
</feature>
<evidence type="ECO:0000256" key="2">
    <source>
        <dbReference type="ARBA" id="ARBA00023054"/>
    </source>
</evidence>
<dbReference type="Pfam" id="PF09032">
    <property type="entry name" value="Siah-Interact_N"/>
    <property type="match status" value="1"/>
</dbReference>
<evidence type="ECO:0000313" key="7">
    <source>
        <dbReference type="Proteomes" id="UP000797356"/>
    </source>
</evidence>